<dbReference type="Proteomes" id="UP000026960">
    <property type="component" value="Chromosome 6"/>
</dbReference>
<protein>
    <submittedName>
        <fullName evidence="2">Uncharacterized protein</fullName>
    </submittedName>
</protein>
<evidence type="ECO:0000313" key="2">
    <source>
        <dbReference type="EnsemblPlants" id="OBART06G22150.1"/>
    </source>
</evidence>
<dbReference type="Gramene" id="OBART06G22150.1">
    <property type="protein sequence ID" value="OBART06G22150.1"/>
    <property type="gene ID" value="OBART06G22150"/>
</dbReference>
<reference evidence="2" key="2">
    <citation type="submission" date="2015-03" db="UniProtKB">
        <authorList>
            <consortium name="EnsemblPlants"/>
        </authorList>
    </citation>
    <scope>IDENTIFICATION</scope>
</reference>
<dbReference type="AlphaFoldDB" id="A0A0D3GJ13"/>
<evidence type="ECO:0000256" key="1">
    <source>
        <dbReference type="SAM" id="MobiDB-lite"/>
    </source>
</evidence>
<accession>A0A0D3GJ13</accession>
<keyword evidence="3" id="KW-1185">Reference proteome</keyword>
<dbReference type="PaxDb" id="65489-OBART06G22150.1"/>
<sequence>MASHDDGGGDDAWVGSDADSLFEGMVLFTLSLSVDPDPKPPVVKAPDPELPTPHHDADAVAVAGADVAASHLASTRGSFPFTSRRPRFAPPAAEGGA</sequence>
<feature type="region of interest" description="Disordered" evidence="1">
    <location>
        <begin position="35"/>
        <end position="55"/>
    </location>
</feature>
<feature type="compositionally biased region" description="Pro residues" evidence="1">
    <location>
        <begin position="39"/>
        <end position="51"/>
    </location>
</feature>
<feature type="region of interest" description="Disordered" evidence="1">
    <location>
        <begin position="74"/>
        <end position="97"/>
    </location>
</feature>
<name>A0A0D3GJ13_9ORYZ</name>
<dbReference type="EnsemblPlants" id="OBART06G22150.1">
    <property type="protein sequence ID" value="OBART06G22150.1"/>
    <property type="gene ID" value="OBART06G22150"/>
</dbReference>
<evidence type="ECO:0000313" key="3">
    <source>
        <dbReference type="Proteomes" id="UP000026960"/>
    </source>
</evidence>
<reference evidence="2" key="1">
    <citation type="journal article" date="2009" name="Rice">
        <title>De Novo Next Generation Sequencing of Plant Genomes.</title>
        <authorList>
            <person name="Rounsley S."/>
            <person name="Marri P.R."/>
            <person name="Yu Y."/>
            <person name="He R."/>
            <person name="Sisneros N."/>
            <person name="Goicoechea J.L."/>
            <person name="Lee S.J."/>
            <person name="Angelova A."/>
            <person name="Kudrna D."/>
            <person name="Luo M."/>
            <person name="Affourtit J."/>
            <person name="Desany B."/>
            <person name="Knight J."/>
            <person name="Niazi F."/>
            <person name="Egholm M."/>
            <person name="Wing R.A."/>
        </authorList>
    </citation>
    <scope>NUCLEOTIDE SEQUENCE [LARGE SCALE GENOMIC DNA]</scope>
    <source>
        <strain evidence="2">cv. IRGC 105608</strain>
    </source>
</reference>
<organism evidence="2">
    <name type="scientific">Oryza barthii</name>
    <dbReference type="NCBI Taxonomy" id="65489"/>
    <lineage>
        <taxon>Eukaryota</taxon>
        <taxon>Viridiplantae</taxon>
        <taxon>Streptophyta</taxon>
        <taxon>Embryophyta</taxon>
        <taxon>Tracheophyta</taxon>
        <taxon>Spermatophyta</taxon>
        <taxon>Magnoliopsida</taxon>
        <taxon>Liliopsida</taxon>
        <taxon>Poales</taxon>
        <taxon>Poaceae</taxon>
        <taxon>BOP clade</taxon>
        <taxon>Oryzoideae</taxon>
        <taxon>Oryzeae</taxon>
        <taxon>Oryzinae</taxon>
        <taxon>Oryza</taxon>
    </lineage>
</organism>
<proteinExistence type="predicted"/>
<dbReference type="HOGENOM" id="CLU_2350088_0_0_1"/>